<dbReference type="SMART" id="SM00220">
    <property type="entry name" value="S_TKc"/>
    <property type="match status" value="1"/>
</dbReference>
<dbReference type="Gene3D" id="1.10.510.10">
    <property type="entry name" value="Transferase(Phosphotransferase) domain 1"/>
    <property type="match status" value="1"/>
</dbReference>
<keyword evidence="8" id="KW-1015">Disulfide bond</keyword>
<feature type="signal peptide" evidence="15">
    <location>
        <begin position="1"/>
        <end position="35"/>
    </location>
</feature>
<dbReference type="FunFam" id="1.10.510.10:FF:000060">
    <property type="entry name" value="G-type lectin S-receptor-like serine/threonine-protein kinase"/>
    <property type="match status" value="1"/>
</dbReference>
<dbReference type="InterPro" id="IPR003609">
    <property type="entry name" value="Pan_app"/>
</dbReference>
<organism evidence="19 20">
    <name type="scientific">Castilleja foliolosa</name>
    <dbReference type="NCBI Taxonomy" id="1961234"/>
    <lineage>
        <taxon>Eukaryota</taxon>
        <taxon>Viridiplantae</taxon>
        <taxon>Streptophyta</taxon>
        <taxon>Embryophyta</taxon>
        <taxon>Tracheophyta</taxon>
        <taxon>Spermatophyta</taxon>
        <taxon>Magnoliopsida</taxon>
        <taxon>eudicotyledons</taxon>
        <taxon>Gunneridae</taxon>
        <taxon>Pentapetalae</taxon>
        <taxon>asterids</taxon>
        <taxon>lamiids</taxon>
        <taxon>Lamiales</taxon>
        <taxon>Orobanchaceae</taxon>
        <taxon>Pedicularideae</taxon>
        <taxon>Castillejinae</taxon>
        <taxon>Castilleja</taxon>
    </lineage>
</organism>
<dbReference type="Pfam" id="PF08276">
    <property type="entry name" value="PAN_2"/>
    <property type="match status" value="1"/>
</dbReference>
<dbReference type="InterPro" id="IPR008271">
    <property type="entry name" value="Ser/Thr_kinase_AS"/>
</dbReference>
<evidence type="ECO:0000256" key="6">
    <source>
        <dbReference type="ARBA" id="ARBA00022777"/>
    </source>
</evidence>
<feature type="domain" description="Apple" evidence="18">
    <location>
        <begin position="97"/>
        <end position="177"/>
    </location>
</feature>
<dbReference type="PROSITE" id="PS50948">
    <property type="entry name" value="PAN"/>
    <property type="match status" value="1"/>
</dbReference>
<keyword evidence="5" id="KW-0547">Nucleotide-binding</keyword>
<evidence type="ECO:0000313" key="19">
    <source>
        <dbReference type="EMBL" id="KAL3615020.1"/>
    </source>
</evidence>
<dbReference type="InterPro" id="IPR001245">
    <property type="entry name" value="Ser-Thr/Tyr_kinase_cat_dom"/>
</dbReference>
<dbReference type="InterPro" id="IPR011009">
    <property type="entry name" value="Kinase-like_dom_sf"/>
</dbReference>
<evidence type="ECO:0000259" key="17">
    <source>
        <dbReference type="PROSITE" id="PS50026"/>
    </source>
</evidence>
<reference evidence="20" key="1">
    <citation type="journal article" date="2024" name="IScience">
        <title>Strigolactones Initiate the Formation of Haustorium-like Structures in Castilleja.</title>
        <authorList>
            <person name="Buerger M."/>
            <person name="Peterson D."/>
            <person name="Chory J."/>
        </authorList>
    </citation>
    <scope>NUCLEOTIDE SEQUENCE [LARGE SCALE GENOMIC DNA]</scope>
</reference>
<evidence type="ECO:0000256" key="8">
    <source>
        <dbReference type="ARBA" id="ARBA00023157"/>
    </source>
</evidence>
<feature type="compositionally biased region" description="Polar residues" evidence="13">
    <location>
        <begin position="546"/>
        <end position="558"/>
    </location>
</feature>
<keyword evidence="14" id="KW-0812">Transmembrane</keyword>
<comment type="catalytic activity">
    <reaction evidence="11">
        <text>L-seryl-[protein] + ATP = O-phospho-L-seryl-[protein] + ADP + H(+)</text>
        <dbReference type="Rhea" id="RHEA:17989"/>
        <dbReference type="Rhea" id="RHEA-COMP:9863"/>
        <dbReference type="Rhea" id="RHEA-COMP:11604"/>
        <dbReference type="ChEBI" id="CHEBI:15378"/>
        <dbReference type="ChEBI" id="CHEBI:29999"/>
        <dbReference type="ChEBI" id="CHEBI:30616"/>
        <dbReference type="ChEBI" id="CHEBI:83421"/>
        <dbReference type="ChEBI" id="CHEBI:456216"/>
        <dbReference type="EC" id="2.7.11.1"/>
    </reaction>
</comment>
<keyword evidence="20" id="KW-1185">Reference proteome</keyword>
<dbReference type="PROSITE" id="PS50011">
    <property type="entry name" value="PROTEIN_KINASE_DOM"/>
    <property type="match status" value="1"/>
</dbReference>
<name>A0ABD3BCB3_9LAMI</name>
<evidence type="ECO:0000256" key="12">
    <source>
        <dbReference type="PROSITE-ProRule" id="PRU00076"/>
    </source>
</evidence>
<feature type="chain" id="PRO_5044826649" description="non-specific serine/threonine protein kinase" evidence="15">
    <location>
        <begin position="36"/>
        <end position="582"/>
    </location>
</feature>
<evidence type="ECO:0000256" key="10">
    <source>
        <dbReference type="ARBA" id="ARBA00047899"/>
    </source>
</evidence>
<keyword evidence="7" id="KW-0067">ATP-binding</keyword>
<feature type="domain" description="Protein kinase" evidence="16">
    <location>
        <begin position="262"/>
        <end position="537"/>
    </location>
</feature>
<evidence type="ECO:0000256" key="4">
    <source>
        <dbReference type="ARBA" id="ARBA00022729"/>
    </source>
</evidence>
<evidence type="ECO:0000256" key="1">
    <source>
        <dbReference type="ARBA" id="ARBA00012513"/>
    </source>
</evidence>
<evidence type="ECO:0000256" key="2">
    <source>
        <dbReference type="ARBA" id="ARBA00022527"/>
    </source>
</evidence>
<comment type="catalytic activity">
    <reaction evidence="10">
        <text>L-threonyl-[protein] + ATP = O-phospho-L-threonyl-[protein] + ADP + H(+)</text>
        <dbReference type="Rhea" id="RHEA:46608"/>
        <dbReference type="Rhea" id="RHEA-COMP:11060"/>
        <dbReference type="Rhea" id="RHEA-COMP:11605"/>
        <dbReference type="ChEBI" id="CHEBI:15378"/>
        <dbReference type="ChEBI" id="CHEBI:30013"/>
        <dbReference type="ChEBI" id="CHEBI:30616"/>
        <dbReference type="ChEBI" id="CHEBI:61977"/>
        <dbReference type="ChEBI" id="CHEBI:456216"/>
        <dbReference type="EC" id="2.7.11.1"/>
    </reaction>
</comment>
<keyword evidence="2" id="KW-0723">Serine/threonine-protein kinase</keyword>
<feature type="compositionally biased region" description="Low complexity" evidence="13">
    <location>
        <begin position="559"/>
        <end position="582"/>
    </location>
</feature>
<dbReference type="InterPro" id="IPR000719">
    <property type="entry name" value="Prot_kinase_dom"/>
</dbReference>
<feature type="region of interest" description="Disordered" evidence="13">
    <location>
        <begin position="544"/>
        <end position="582"/>
    </location>
</feature>
<dbReference type="PROSITE" id="PS50026">
    <property type="entry name" value="EGF_3"/>
    <property type="match status" value="1"/>
</dbReference>
<evidence type="ECO:0000256" key="15">
    <source>
        <dbReference type="SAM" id="SignalP"/>
    </source>
</evidence>
<dbReference type="InterPro" id="IPR000858">
    <property type="entry name" value="S_locus_glycoprot_dom"/>
</dbReference>
<evidence type="ECO:0000256" key="11">
    <source>
        <dbReference type="ARBA" id="ARBA00048679"/>
    </source>
</evidence>
<keyword evidence="9" id="KW-0325">Glycoprotein</keyword>
<comment type="caution">
    <text evidence="12">Lacks conserved residue(s) required for the propagation of feature annotation.</text>
</comment>
<evidence type="ECO:0000256" key="5">
    <source>
        <dbReference type="ARBA" id="ARBA00022741"/>
    </source>
</evidence>
<keyword evidence="4 15" id="KW-0732">Signal</keyword>
<accession>A0ABD3BCB3</accession>
<dbReference type="PANTHER" id="PTHR27002:SF1082">
    <property type="entry name" value="OS06G0693000 PROTEIN"/>
    <property type="match status" value="1"/>
</dbReference>
<keyword evidence="6" id="KW-0418">Kinase</keyword>
<proteinExistence type="predicted"/>
<evidence type="ECO:0000256" key="13">
    <source>
        <dbReference type="SAM" id="MobiDB-lite"/>
    </source>
</evidence>
<evidence type="ECO:0000256" key="3">
    <source>
        <dbReference type="ARBA" id="ARBA00022679"/>
    </source>
</evidence>
<feature type="transmembrane region" description="Helical" evidence="14">
    <location>
        <begin position="192"/>
        <end position="211"/>
    </location>
</feature>
<dbReference type="Gene3D" id="3.30.200.20">
    <property type="entry name" value="Phosphorylase Kinase, domain 1"/>
    <property type="match status" value="1"/>
</dbReference>
<evidence type="ECO:0000313" key="20">
    <source>
        <dbReference type="Proteomes" id="UP001632038"/>
    </source>
</evidence>
<keyword evidence="14" id="KW-0472">Membrane</keyword>
<dbReference type="Pfam" id="PF07714">
    <property type="entry name" value="PK_Tyr_Ser-Thr"/>
    <property type="match status" value="1"/>
</dbReference>
<dbReference type="SUPFAM" id="SSF56112">
    <property type="entry name" value="Protein kinase-like (PK-like)"/>
    <property type="match status" value="1"/>
</dbReference>
<dbReference type="EC" id="2.7.11.1" evidence="1"/>
<feature type="domain" description="EGF-like" evidence="17">
    <location>
        <begin position="42"/>
        <end position="78"/>
    </location>
</feature>
<dbReference type="GO" id="GO:0005524">
    <property type="term" value="F:ATP binding"/>
    <property type="evidence" value="ECO:0007669"/>
    <property type="project" value="UniProtKB-KW"/>
</dbReference>
<dbReference type="SMART" id="SM00473">
    <property type="entry name" value="PAN_AP"/>
    <property type="match status" value="1"/>
</dbReference>
<dbReference type="GO" id="GO:0004674">
    <property type="term" value="F:protein serine/threonine kinase activity"/>
    <property type="evidence" value="ECO:0007669"/>
    <property type="project" value="UniProtKB-KW"/>
</dbReference>
<dbReference type="Proteomes" id="UP001632038">
    <property type="component" value="Unassembled WGS sequence"/>
</dbReference>
<dbReference type="EMBL" id="JAVIJP010000100">
    <property type="protein sequence ID" value="KAL3615020.1"/>
    <property type="molecule type" value="Genomic_DNA"/>
</dbReference>
<dbReference type="AlphaFoldDB" id="A0ABD3BCB3"/>
<evidence type="ECO:0000259" key="18">
    <source>
        <dbReference type="PROSITE" id="PS50948"/>
    </source>
</evidence>
<dbReference type="CDD" id="cd14066">
    <property type="entry name" value="STKc_IRAK"/>
    <property type="match status" value="1"/>
</dbReference>
<evidence type="ECO:0000256" key="9">
    <source>
        <dbReference type="ARBA" id="ARBA00023180"/>
    </source>
</evidence>
<dbReference type="InterPro" id="IPR000742">
    <property type="entry name" value="EGF"/>
</dbReference>
<comment type="caution">
    <text evidence="19">The sequence shown here is derived from an EMBL/GenBank/DDBJ whole genome shotgun (WGS) entry which is preliminary data.</text>
</comment>
<dbReference type="FunFam" id="3.30.200.20:FF:000195">
    <property type="entry name" value="G-type lectin S-receptor-like serine/threonine-protein kinase"/>
    <property type="match status" value="1"/>
</dbReference>
<gene>
    <name evidence="19" type="ORF">CASFOL_040681</name>
</gene>
<keyword evidence="14" id="KW-1133">Transmembrane helix</keyword>
<dbReference type="Pfam" id="PF00954">
    <property type="entry name" value="S_locus_glycop"/>
    <property type="match status" value="1"/>
</dbReference>
<protein>
    <recommendedName>
        <fullName evidence="1">non-specific serine/threonine protein kinase</fullName>
        <ecNumber evidence="1">2.7.11.1</ecNumber>
    </recommendedName>
</protein>
<dbReference type="CDD" id="cd01098">
    <property type="entry name" value="PAN_AP_plant"/>
    <property type="match status" value="1"/>
</dbReference>
<dbReference type="CDD" id="cd00054">
    <property type="entry name" value="EGF_CA"/>
    <property type="match status" value="1"/>
</dbReference>
<keyword evidence="12" id="KW-0245">EGF-like domain</keyword>
<evidence type="ECO:0000256" key="7">
    <source>
        <dbReference type="ARBA" id="ARBA00022840"/>
    </source>
</evidence>
<dbReference type="PANTHER" id="PTHR27002">
    <property type="entry name" value="RECEPTOR-LIKE SERINE/THREONINE-PROTEIN KINASE SD1-8"/>
    <property type="match status" value="1"/>
</dbReference>
<keyword evidence="3" id="KW-0808">Transferase</keyword>
<evidence type="ECO:0000256" key="14">
    <source>
        <dbReference type="SAM" id="Phobius"/>
    </source>
</evidence>
<evidence type="ECO:0000259" key="16">
    <source>
        <dbReference type="PROSITE" id="PS50011"/>
    </source>
</evidence>
<sequence>MIRDNNNNNNNNINNHRSVIALFTAIILYPTICRAQTNNTSSNNPCDTYGLCGAFGSCNRQDSPVCSCLPGFDPNNPLEWASGNWTSGCRRTTPLGCDLNNGSRQDEFIEINMMRFQNYTRWWEGLIGDCQGRCLNNCSCIAYAYNVGVGCMFWSGTLIDTQRLSDGSGLQAYIRVASSEIEYPYEVFRKMILIPVLTVFVAVSVCAYILWKWMAKKRGKTRNLENALDSVDPTLHDALSKIDLEELPLFKFEVLANATRNFSNANKLGKGGFGPVYKGVLANSKEIAVKRLAKVSGQGVQEFTNEVLLITKLQHKNLVRLMGCSVENKEKMLIYEYMPNKSLDVYLFDTSQEILDWGKRFNIIEGICRGLVYLHRDSRLKIIHRDLKPGNILLDNSWNPKISDFGMARILGGNQDHINTIRVAGTYGYMAPEYAIGGRFSEKSDVFSFGVLMLEIISGRKNTSFYNHQGSFNLLGHVWKMWEENNVGAVIDERLCSPSYREEVVRCVHIGLLCVQEVPNDRPFMSSVLSMLRSEIIELPKPKQSAFVSNSNHSRTGTSSSQQSQKSSSSLNTVTLSVFDGR</sequence>
<dbReference type="PROSITE" id="PS00108">
    <property type="entry name" value="PROTEIN_KINASE_ST"/>
    <property type="match status" value="1"/>
</dbReference>